<evidence type="ECO:0008006" key="5">
    <source>
        <dbReference type="Google" id="ProtNLM"/>
    </source>
</evidence>
<evidence type="ECO:0000313" key="4">
    <source>
        <dbReference type="Proteomes" id="UP000007879"/>
    </source>
</evidence>
<feature type="repeat" description="ANK" evidence="1">
    <location>
        <begin position="666"/>
        <end position="700"/>
    </location>
</feature>
<dbReference type="AlphaFoldDB" id="A0AAN0K4N3"/>
<dbReference type="GeneID" id="105316573"/>
<dbReference type="EnsemblMetazoa" id="XM_020008717.1">
    <property type="protein sequence ID" value="XP_019864276.1"/>
    <property type="gene ID" value="LOC105316573"/>
</dbReference>
<dbReference type="Proteomes" id="UP000007879">
    <property type="component" value="Unassembled WGS sequence"/>
</dbReference>
<evidence type="ECO:0000256" key="2">
    <source>
        <dbReference type="SAM" id="MobiDB-lite"/>
    </source>
</evidence>
<keyword evidence="4" id="KW-1185">Reference proteome</keyword>
<dbReference type="SMART" id="SM00248">
    <property type="entry name" value="ANK"/>
    <property type="match status" value="3"/>
</dbReference>
<dbReference type="InterPro" id="IPR002110">
    <property type="entry name" value="Ankyrin_rpt"/>
</dbReference>
<dbReference type="InterPro" id="IPR036770">
    <property type="entry name" value="Ankyrin_rpt-contain_sf"/>
</dbReference>
<dbReference type="KEGG" id="aqu:105316573"/>
<evidence type="ECO:0000313" key="3">
    <source>
        <dbReference type="EnsemblMetazoa" id="XP_019864276.1"/>
    </source>
</evidence>
<dbReference type="RefSeq" id="XP_019864276.1">
    <property type="nucleotide sequence ID" value="XM_020008717.1"/>
</dbReference>
<keyword evidence="1" id="KW-0040">ANK repeat</keyword>
<feature type="repeat" description="ANK" evidence="1">
    <location>
        <begin position="632"/>
        <end position="664"/>
    </location>
</feature>
<dbReference type="PROSITE" id="PS50088">
    <property type="entry name" value="ANK_REPEAT"/>
    <property type="match status" value="2"/>
</dbReference>
<feature type="region of interest" description="Disordered" evidence="2">
    <location>
        <begin position="131"/>
        <end position="158"/>
    </location>
</feature>
<sequence>MPAGSIKVPQIIPLRPPQGNRKHIIDSNTEIDIRLANKDPDVSLFYTLNNERPNPFQVFGEKFTRKFEYPFTLSPGKKTIKVMAMTADKSKESSVVTRTFFVREIEKDKETDNDASSVFDDSISRKFRQKLKLSSRESNRSTATPSPPPPPLCNKQPPILIPASNRGNSLKCLCCNSLYVEGQAFCTTCGVQLPRLPSSGEDPIRFKVCPDCHSELSPFVRVCHVCDAPLGHLQSLPLLKVQANDEAISEHNKHHYFRHLYLPICIQGLIQCLHCGMHNDPLMSVCTACDQTLLKKNDGGLPLDGPSAKGKAIMYPIAGSSYLMCGVCGRVNVSDARYCDWCGCKPNGSSVDLSCQACQSMNDWQARYCNKCGEIMKCPLRPEVESGNTLKKPKGVRIDRHQWVPVADIVVYQEDKEVSAWPDTLSRSTQTQGLFYPSEKTISFKKQADNWQRLVKKVSKDRLANLSVYSPGKGMWRAQLDHIITHLKAHAASSFDFQDTIGFCRLGKLTNSSIEHCPSDKDTTTCITLKLSFTIKGEMDESISPYLNKSSTRKQRQQAILKKTASFIGSRPPHSSTGQSAEKRRRINDSQLISSVENHLLASELAFSGQGRADIVSNLLTKGANPNALDSCGLPVLSLAAAHGHLEAMNILLELGANINVQTKRTGNTPLHEAVYVGSSRKIIIQSLLGHGANPTIKNKESLTPCELAKKLGHKQLILLFASQLGSSMLTKLLPTIN</sequence>
<feature type="region of interest" description="Disordered" evidence="2">
    <location>
        <begin position="564"/>
        <end position="585"/>
    </location>
</feature>
<accession>A0AAN0K4N3</accession>
<evidence type="ECO:0000256" key="1">
    <source>
        <dbReference type="PROSITE-ProRule" id="PRU00023"/>
    </source>
</evidence>
<reference evidence="4" key="1">
    <citation type="journal article" date="2010" name="Nature">
        <title>The Amphimedon queenslandica genome and the evolution of animal complexity.</title>
        <authorList>
            <person name="Srivastava M."/>
            <person name="Simakov O."/>
            <person name="Chapman J."/>
            <person name="Fahey B."/>
            <person name="Gauthier M.E."/>
            <person name="Mitros T."/>
            <person name="Richards G.S."/>
            <person name="Conaco C."/>
            <person name="Dacre M."/>
            <person name="Hellsten U."/>
            <person name="Larroux C."/>
            <person name="Putnam N.H."/>
            <person name="Stanke M."/>
            <person name="Adamska M."/>
            <person name="Darling A."/>
            <person name="Degnan S.M."/>
            <person name="Oakley T.H."/>
            <person name="Plachetzki D.C."/>
            <person name="Zhai Y."/>
            <person name="Adamski M."/>
            <person name="Calcino A."/>
            <person name="Cummins S.F."/>
            <person name="Goodstein D.M."/>
            <person name="Harris C."/>
            <person name="Jackson D.J."/>
            <person name="Leys S.P."/>
            <person name="Shu S."/>
            <person name="Woodcroft B.J."/>
            <person name="Vervoort M."/>
            <person name="Kosik K.S."/>
            <person name="Manning G."/>
            <person name="Degnan B.M."/>
            <person name="Rokhsar D.S."/>
        </authorList>
    </citation>
    <scope>NUCLEOTIDE SEQUENCE [LARGE SCALE GENOMIC DNA]</scope>
</reference>
<reference evidence="3" key="2">
    <citation type="submission" date="2024-06" db="UniProtKB">
        <authorList>
            <consortium name="EnsemblMetazoa"/>
        </authorList>
    </citation>
    <scope>IDENTIFICATION</scope>
</reference>
<proteinExistence type="predicted"/>
<dbReference type="PANTHER" id="PTHR16058:SF4">
    <property type="entry name" value="DOUBLE ZINC RIBBON AND ANKYRIN REPEAT-CONTAINING PROTEIN 1"/>
    <property type="match status" value="1"/>
</dbReference>
<protein>
    <recommendedName>
        <fullName evidence="5">DZANK-type domain-containing protein</fullName>
    </recommendedName>
</protein>
<name>A0AAN0K4N3_AMPQE</name>
<dbReference type="Pfam" id="PF12796">
    <property type="entry name" value="Ank_2"/>
    <property type="match status" value="1"/>
</dbReference>
<dbReference type="PROSITE" id="PS50297">
    <property type="entry name" value="ANK_REP_REGION"/>
    <property type="match status" value="2"/>
</dbReference>
<dbReference type="PANTHER" id="PTHR16058">
    <property type="entry name" value="DOUBLE ZINC RIBBON AND ANKYRIN REPEAT-CONTAINING PROTEIN 1"/>
    <property type="match status" value="1"/>
</dbReference>
<dbReference type="Gene3D" id="1.25.40.20">
    <property type="entry name" value="Ankyrin repeat-containing domain"/>
    <property type="match status" value="1"/>
</dbReference>
<dbReference type="InterPro" id="IPR052481">
    <property type="entry name" value="DZAN1"/>
</dbReference>
<organism evidence="3 4">
    <name type="scientific">Amphimedon queenslandica</name>
    <name type="common">Sponge</name>
    <dbReference type="NCBI Taxonomy" id="400682"/>
    <lineage>
        <taxon>Eukaryota</taxon>
        <taxon>Metazoa</taxon>
        <taxon>Porifera</taxon>
        <taxon>Demospongiae</taxon>
        <taxon>Heteroscleromorpha</taxon>
        <taxon>Haplosclerida</taxon>
        <taxon>Niphatidae</taxon>
        <taxon>Amphimedon</taxon>
    </lineage>
</organism>
<dbReference type="SUPFAM" id="SSF48403">
    <property type="entry name" value="Ankyrin repeat"/>
    <property type="match status" value="1"/>
</dbReference>